<feature type="non-terminal residue" evidence="1">
    <location>
        <position position="1"/>
    </location>
</feature>
<proteinExistence type="predicted"/>
<dbReference type="AlphaFoldDB" id="E2ANF8"/>
<feature type="non-terminal residue" evidence="1">
    <location>
        <position position="135"/>
    </location>
</feature>
<evidence type="ECO:0000313" key="2">
    <source>
        <dbReference type="Proteomes" id="UP000000311"/>
    </source>
</evidence>
<name>E2ANF8_CAMFO</name>
<dbReference type="InParanoid" id="E2ANF8"/>
<sequence length="135" mass="15808">LRKLSPELRIHIRDNSKSIIKNIPSYSYPRNSQNDWLIRLYSTTKNFLLTNKDLILTRADKGNVTVALDKNDYLNKVEDLLRNENTYVVIKKDPTKKLISNLRELLSRWKNHGFISNATYRSLLLMTDGTLPRAY</sequence>
<evidence type="ECO:0000313" key="1">
    <source>
        <dbReference type="EMBL" id="EFN65031.1"/>
    </source>
</evidence>
<organism evidence="2">
    <name type="scientific">Camponotus floridanus</name>
    <name type="common">Florida carpenter ant</name>
    <dbReference type="NCBI Taxonomy" id="104421"/>
    <lineage>
        <taxon>Eukaryota</taxon>
        <taxon>Metazoa</taxon>
        <taxon>Ecdysozoa</taxon>
        <taxon>Arthropoda</taxon>
        <taxon>Hexapoda</taxon>
        <taxon>Insecta</taxon>
        <taxon>Pterygota</taxon>
        <taxon>Neoptera</taxon>
        <taxon>Endopterygota</taxon>
        <taxon>Hymenoptera</taxon>
        <taxon>Apocrita</taxon>
        <taxon>Aculeata</taxon>
        <taxon>Formicoidea</taxon>
        <taxon>Formicidae</taxon>
        <taxon>Formicinae</taxon>
        <taxon>Camponotus</taxon>
    </lineage>
</organism>
<accession>E2ANF8</accession>
<reference evidence="1 2" key="1">
    <citation type="journal article" date="2010" name="Science">
        <title>Genomic comparison of the ants Camponotus floridanus and Harpegnathos saltator.</title>
        <authorList>
            <person name="Bonasio R."/>
            <person name="Zhang G."/>
            <person name="Ye C."/>
            <person name="Mutti N.S."/>
            <person name="Fang X."/>
            <person name="Qin N."/>
            <person name="Donahue G."/>
            <person name="Yang P."/>
            <person name="Li Q."/>
            <person name="Li C."/>
            <person name="Zhang P."/>
            <person name="Huang Z."/>
            <person name="Berger S.L."/>
            <person name="Reinberg D."/>
            <person name="Wang J."/>
            <person name="Liebig J."/>
        </authorList>
    </citation>
    <scope>NUCLEOTIDE SEQUENCE [LARGE SCALE GENOMIC DNA]</scope>
    <source>
        <strain evidence="2">C129</strain>
    </source>
</reference>
<dbReference type="OrthoDB" id="7551446at2759"/>
<keyword evidence="2" id="KW-1185">Reference proteome</keyword>
<dbReference type="EMBL" id="GL441208">
    <property type="protein sequence ID" value="EFN65031.1"/>
    <property type="molecule type" value="Genomic_DNA"/>
</dbReference>
<gene>
    <name evidence="1" type="ORF">EAG_07925</name>
</gene>
<dbReference type="Proteomes" id="UP000000311">
    <property type="component" value="Unassembled WGS sequence"/>
</dbReference>
<protein>
    <submittedName>
        <fullName evidence="1">Uncharacterized protein</fullName>
    </submittedName>
</protein>